<dbReference type="Proteomes" id="UP000799118">
    <property type="component" value="Unassembled WGS sequence"/>
</dbReference>
<sequence length="105" mass="11588">MPRCLLRSLLLTIQPETKSESIVIHVNFIIAEPVVGTLIQRDATRSMYKAKITGDIRSNTGQYGESTTKSERFLNDIIQPLVTHIGPTPALTANLAERIKEGGIE</sequence>
<reference evidence="1" key="1">
    <citation type="journal article" date="2019" name="Environ. Microbiol.">
        <title>Fungal ecological strategies reflected in gene transcription - a case study of two litter decomposers.</title>
        <authorList>
            <person name="Barbi F."/>
            <person name="Kohler A."/>
            <person name="Barry K."/>
            <person name="Baskaran P."/>
            <person name="Daum C."/>
            <person name="Fauchery L."/>
            <person name="Ihrmark K."/>
            <person name="Kuo A."/>
            <person name="LaButti K."/>
            <person name="Lipzen A."/>
            <person name="Morin E."/>
            <person name="Grigoriev I.V."/>
            <person name="Henrissat B."/>
            <person name="Lindahl B."/>
            <person name="Martin F."/>
        </authorList>
    </citation>
    <scope>NUCLEOTIDE SEQUENCE</scope>
    <source>
        <strain evidence="1">JB14</strain>
    </source>
</reference>
<proteinExistence type="predicted"/>
<dbReference type="AlphaFoldDB" id="A0A6A4GGB7"/>
<gene>
    <name evidence="1" type="ORF">BT96DRAFT_950412</name>
</gene>
<accession>A0A6A4GGB7</accession>
<dbReference type="EMBL" id="ML770102">
    <property type="protein sequence ID" value="KAE9384649.1"/>
    <property type="molecule type" value="Genomic_DNA"/>
</dbReference>
<keyword evidence="2" id="KW-1185">Reference proteome</keyword>
<organism evidence="1 2">
    <name type="scientific">Gymnopus androsaceus JB14</name>
    <dbReference type="NCBI Taxonomy" id="1447944"/>
    <lineage>
        <taxon>Eukaryota</taxon>
        <taxon>Fungi</taxon>
        <taxon>Dikarya</taxon>
        <taxon>Basidiomycota</taxon>
        <taxon>Agaricomycotina</taxon>
        <taxon>Agaricomycetes</taxon>
        <taxon>Agaricomycetidae</taxon>
        <taxon>Agaricales</taxon>
        <taxon>Marasmiineae</taxon>
        <taxon>Omphalotaceae</taxon>
        <taxon>Gymnopus</taxon>
    </lineage>
</organism>
<protein>
    <submittedName>
        <fullName evidence="1">Uncharacterized protein</fullName>
    </submittedName>
</protein>
<evidence type="ECO:0000313" key="1">
    <source>
        <dbReference type="EMBL" id="KAE9384649.1"/>
    </source>
</evidence>
<name>A0A6A4GGB7_9AGAR</name>
<evidence type="ECO:0000313" key="2">
    <source>
        <dbReference type="Proteomes" id="UP000799118"/>
    </source>
</evidence>